<protein>
    <recommendedName>
        <fullName evidence="2">Myb-like domain-containing protein</fullName>
    </recommendedName>
</protein>
<gene>
    <name evidence="3" type="ORF">EURHEDRAFT_448965</name>
</gene>
<dbReference type="InterPro" id="IPR001005">
    <property type="entry name" value="SANT/Myb"/>
</dbReference>
<dbReference type="SMART" id="SM00717">
    <property type="entry name" value="SANT"/>
    <property type="match status" value="2"/>
</dbReference>
<feature type="compositionally biased region" description="Basic and acidic residues" evidence="1">
    <location>
        <begin position="136"/>
        <end position="148"/>
    </location>
</feature>
<dbReference type="OrthoDB" id="2143914at2759"/>
<dbReference type="Pfam" id="PF13921">
    <property type="entry name" value="Myb_DNA-bind_6"/>
    <property type="match status" value="1"/>
</dbReference>
<evidence type="ECO:0000259" key="2">
    <source>
        <dbReference type="SMART" id="SM00717"/>
    </source>
</evidence>
<evidence type="ECO:0000313" key="4">
    <source>
        <dbReference type="Proteomes" id="UP000019804"/>
    </source>
</evidence>
<dbReference type="HOGENOM" id="CLU_039317_1_1_1"/>
<feature type="compositionally biased region" description="Low complexity" evidence="1">
    <location>
        <begin position="213"/>
        <end position="224"/>
    </location>
</feature>
<keyword evidence="4" id="KW-1185">Reference proteome</keyword>
<feature type="compositionally biased region" description="Low complexity" evidence="1">
    <location>
        <begin position="34"/>
        <end position="45"/>
    </location>
</feature>
<evidence type="ECO:0000256" key="1">
    <source>
        <dbReference type="SAM" id="MobiDB-lite"/>
    </source>
</evidence>
<sequence>MSATQANPYRDYAIDYSYPANCKPDNHGELLSYHHPQQQHSQQPQIHHHDKPPDVPFATAGSAAAAGGSPHTAFEQHPHASAGVISGPTSQTIVHGIPQPVLLTPHQMLPRHHFSPQYPSTSLEINHAQHGKKRPHAESDPDHDDGRRVRSHLSGFPVEGSAEASQTPDALFSAQSEQAASSNGFGSQASMALPQQHHHHHMPPQATMRSSHHSVNSRSSNYSSGQRSLVGMPGMPNPRPITPHKRKPFTQDDDDLVVDLKENKRLTWKQIEEFFPGRTSGTLQVRYCTRLKKKNVVWTEEMIQRLQRAIQDYEKNKWRHIAGKIGNCVTAEACEEMASDL</sequence>
<feature type="domain" description="Myb-like" evidence="2">
    <location>
        <begin position="245"/>
        <end position="293"/>
    </location>
</feature>
<accession>A0A017SPA1</accession>
<feature type="domain" description="Myb-like" evidence="2">
    <location>
        <begin position="294"/>
        <end position="332"/>
    </location>
</feature>
<dbReference type="GeneID" id="63698899"/>
<feature type="region of interest" description="Disordered" evidence="1">
    <location>
        <begin position="27"/>
        <end position="76"/>
    </location>
</feature>
<dbReference type="CDD" id="cd00167">
    <property type="entry name" value="SANT"/>
    <property type="match status" value="1"/>
</dbReference>
<dbReference type="AlphaFoldDB" id="A0A017SPA1"/>
<dbReference type="STRING" id="1388766.A0A017SPA1"/>
<evidence type="ECO:0000313" key="3">
    <source>
        <dbReference type="EMBL" id="EYE98055.1"/>
    </source>
</evidence>
<dbReference type="SUPFAM" id="SSF46689">
    <property type="entry name" value="Homeodomain-like"/>
    <property type="match status" value="1"/>
</dbReference>
<feature type="compositionally biased region" description="Polar residues" evidence="1">
    <location>
        <begin position="163"/>
        <end position="190"/>
    </location>
</feature>
<organism evidence="3 4">
    <name type="scientific">Aspergillus ruber (strain CBS 135680)</name>
    <dbReference type="NCBI Taxonomy" id="1388766"/>
    <lineage>
        <taxon>Eukaryota</taxon>
        <taxon>Fungi</taxon>
        <taxon>Dikarya</taxon>
        <taxon>Ascomycota</taxon>
        <taxon>Pezizomycotina</taxon>
        <taxon>Eurotiomycetes</taxon>
        <taxon>Eurotiomycetidae</taxon>
        <taxon>Eurotiales</taxon>
        <taxon>Aspergillaceae</taxon>
        <taxon>Aspergillus</taxon>
        <taxon>Aspergillus subgen. Aspergillus</taxon>
    </lineage>
</organism>
<dbReference type="Gene3D" id="1.10.10.60">
    <property type="entry name" value="Homeodomain-like"/>
    <property type="match status" value="1"/>
</dbReference>
<name>A0A017SPA1_ASPRC</name>
<dbReference type="Proteomes" id="UP000019804">
    <property type="component" value="Unassembled WGS sequence"/>
</dbReference>
<reference evidence="4" key="1">
    <citation type="journal article" date="2014" name="Nat. Commun.">
        <title>Genomic adaptations of the halophilic Dead Sea filamentous fungus Eurotium rubrum.</title>
        <authorList>
            <person name="Kis-Papo T."/>
            <person name="Weig A.R."/>
            <person name="Riley R."/>
            <person name="Persoh D."/>
            <person name="Salamov A."/>
            <person name="Sun H."/>
            <person name="Lipzen A."/>
            <person name="Wasser S.P."/>
            <person name="Rambold G."/>
            <person name="Grigoriev I.V."/>
            <person name="Nevo E."/>
        </authorList>
    </citation>
    <scope>NUCLEOTIDE SEQUENCE [LARGE SCALE GENOMIC DNA]</scope>
    <source>
        <strain evidence="4">CBS 135680</strain>
    </source>
</reference>
<feature type="compositionally biased region" description="Low complexity" evidence="1">
    <location>
        <begin position="56"/>
        <end position="73"/>
    </location>
</feature>
<dbReference type="RefSeq" id="XP_040641743.1">
    <property type="nucleotide sequence ID" value="XM_040783775.1"/>
</dbReference>
<dbReference type="InterPro" id="IPR009057">
    <property type="entry name" value="Homeodomain-like_sf"/>
</dbReference>
<feature type="region of interest" description="Disordered" evidence="1">
    <location>
        <begin position="125"/>
        <end position="227"/>
    </location>
</feature>
<proteinExistence type="predicted"/>
<dbReference type="EMBL" id="KK088414">
    <property type="protein sequence ID" value="EYE98055.1"/>
    <property type="molecule type" value="Genomic_DNA"/>
</dbReference>